<dbReference type="OrthoDB" id="9796234at2"/>
<proteinExistence type="inferred from homology"/>
<dbReference type="InterPro" id="IPR036868">
    <property type="entry name" value="TusA-like_sf"/>
</dbReference>
<evidence type="ECO:0000313" key="4">
    <source>
        <dbReference type="Proteomes" id="UP000030401"/>
    </source>
</evidence>
<dbReference type="AlphaFoldDB" id="A0A0A5HV37"/>
<dbReference type="Proteomes" id="UP000030401">
    <property type="component" value="Unassembled WGS sequence"/>
</dbReference>
<keyword evidence="4" id="KW-1185">Reference proteome</keyword>
<dbReference type="RefSeq" id="WP_036833239.1">
    <property type="nucleotide sequence ID" value="NZ_AVPG01000006.1"/>
</dbReference>
<dbReference type="EMBL" id="AVPG01000006">
    <property type="protein sequence ID" value="KGX87482.1"/>
    <property type="molecule type" value="Genomic_DNA"/>
</dbReference>
<sequence length="75" mass="8244">MNVTKSIDVKGLACPMPIVQTKKAIKELQTQDVLEVVTTDAGAKADLTAWAKSQGHALLDEKEENDVFTFWIQKG</sequence>
<evidence type="ECO:0000313" key="3">
    <source>
        <dbReference type="EMBL" id="KGX87482.1"/>
    </source>
</evidence>
<dbReference type="PANTHER" id="PTHR33279:SF6">
    <property type="entry name" value="SULFUR CARRIER PROTEIN YEDF-RELATED"/>
    <property type="match status" value="1"/>
</dbReference>
<protein>
    <recommendedName>
        <fullName evidence="2">UPF0033 domain-containing protein</fullName>
    </recommendedName>
</protein>
<organism evidence="3 4">
    <name type="scientific">Pontibacillus litoralis JSM 072002</name>
    <dbReference type="NCBI Taxonomy" id="1385512"/>
    <lineage>
        <taxon>Bacteria</taxon>
        <taxon>Bacillati</taxon>
        <taxon>Bacillota</taxon>
        <taxon>Bacilli</taxon>
        <taxon>Bacillales</taxon>
        <taxon>Bacillaceae</taxon>
        <taxon>Pontibacillus</taxon>
    </lineage>
</organism>
<dbReference type="STRING" id="1385512.N784_14650"/>
<comment type="similarity">
    <text evidence="1">Belongs to the sulfur carrier protein TusA family.</text>
</comment>
<dbReference type="eggNOG" id="COG0425">
    <property type="taxonomic scope" value="Bacteria"/>
</dbReference>
<evidence type="ECO:0000259" key="2">
    <source>
        <dbReference type="Pfam" id="PF01206"/>
    </source>
</evidence>
<dbReference type="SUPFAM" id="SSF64307">
    <property type="entry name" value="SirA-like"/>
    <property type="match status" value="1"/>
</dbReference>
<reference evidence="3 4" key="1">
    <citation type="submission" date="2013-08" db="EMBL/GenBank/DDBJ databases">
        <authorList>
            <person name="Huang J."/>
            <person name="Wang G."/>
        </authorList>
    </citation>
    <scope>NUCLEOTIDE SEQUENCE [LARGE SCALE GENOMIC DNA]</scope>
    <source>
        <strain evidence="3 4">JSM 072002</strain>
    </source>
</reference>
<gene>
    <name evidence="3" type="ORF">N784_14650</name>
</gene>
<dbReference type="CDD" id="cd00291">
    <property type="entry name" value="SirA_YedF_YeeD"/>
    <property type="match status" value="1"/>
</dbReference>
<feature type="domain" description="UPF0033" evidence="2">
    <location>
        <begin position="6"/>
        <end position="74"/>
    </location>
</feature>
<comment type="caution">
    <text evidence="3">The sequence shown here is derived from an EMBL/GenBank/DDBJ whole genome shotgun (WGS) entry which is preliminary data.</text>
</comment>
<name>A0A0A5HV37_9BACI</name>
<dbReference type="Pfam" id="PF01206">
    <property type="entry name" value="TusA"/>
    <property type="match status" value="1"/>
</dbReference>
<evidence type="ECO:0000256" key="1">
    <source>
        <dbReference type="ARBA" id="ARBA00008984"/>
    </source>
</evidence>
<accession>A0A0A5HV37</accession>
<dbReference type="PANTHER" id="PTHR33279">
    <property type="entry name" value="SULFUR CARRIER PROTEIN YEDF-RELATED"/>
    <property type="match status" value="1"/>
</dbReference>
<dbReference type="Gene3D" id="3.30.110.40">
    <property type="entry name" value="TusA-like domain"/>
    <property type="match status" value="1"/>
</dbReference>
<dbReference type="InterPro" id="IPR001455">
    <property type="entry name" value="TusA-like"/>
</dbReference>